<accession>M2MSH3</accession>
<evidence type="ECO:0000256" key="1">
    <source>
        <dbReference type="SAM" id="MobiDB-lite"/>
    </source>
</evidence>
<feature type="compositionally biased region" description="Acidic residues" evidence="1">
    <location>
        <begin position="137"/>
        <end position="155"/>
    </location>
</feature>
<proteinExistence type="predicted"/>
<sequence length="429" mass="47256">MQNPEELVDFPSVLSVTIAALCAPEQTGERVPLHATQLYHPSSATQAPDIYVEMETASPPMTPTRQWSSPYETSPTNSFREHLRRRTSSFSSNRDRSPTTQRSKHRFSNASQYSYSNDIPTAGDEGSGGNELGNLADELDQLDDEEDYDDGPSEEAIERPRESEKEPRDSGIDVSYNSRKSSPLMRNFSKPFGSTDKPPDTITATDQQAAMEDRLSPDLEDAINSIARMTSYTSTSEDPLVPRTMALLQDLGNQAGLEASVQRLATSTNSMTSHLLAQAKGLQALSSNLYPPLLAFSASLNTEAVEEAIPSINNLLQDLPLPDSAPLQGLQKLSRETSNVIQTLGQLIDTLQMGKQITNSASRCLRTTQTMVVDLRLEREKADLARHELAKSNVEKRLRERTCAAECQDVMAGFEEVCDALRASLEQDI</sequence>
<dbReference type="OrthoDB" id="5427526at2759"/>
<reference evidence="2 3" key="1">
    <citation type="journal article" date="2012" name="PLoS Pathog.">
        <title>Diverse lifestyles and strategies of plant pathogenesis encoded in the genomes of eighteen Dothideomycetes fungi.</title>
        <authorList>
            <person name="Ohm R.A."/>
            <person name="Feau N."/>
            <person name="Henrissat B."/>
            <person name="Schoch C.L."/>
            <person name="Horwitz B.A."/>
            <person name="Barry K.W."/>
            <person name="Condon B.J."/>
            <person name="Copeland A.C."/>
            <person name="Dhillon B."/>
            <person name="Glaser F."/>
            <person name="Hesse C.N."/>
            <person name="Kosti I."/>
            <person name="LaButti K."/>
            <person name="Lindquist E.A."/>
            <person name="Lucas S."/>
            <person name="Salamov A.A."/>
            <person name="Bradshaw R.E."/>
            <person name="Ciuffetti L."/>
            <person name="Hamelin R.C."/>
            <person name="Kema G.H.J."/>
            <person name="Lawrence C."/>
            <person name="Scott J.A."/>
            <person name="Spatafora J.W."/>
            <person name="Turgeon B.G."/>
            <person name="de Wit P.J.G.M."/>
            <person name="Zhong S."/>
            <person name="Goodwin S.B."/>
            <person name="Grigoriev I.V."/>
        </authorList>
    </citation>
    <scope>NUCLEOTIDE SEQUENCE [LARGE SCALE GENOMIC DNA]</scope>
    <source>
        <strain evidence="2 3">UAMH 10762</strain>
    </source>
</reference>
<dbReference type="KEGG" id="bcom:BAUCODRAFT_35678"/>
<feature type="compositionally biased region" description="Polar residues" evidence="1">
    <location>
        <begin position="108"/>
        <end position="119"/>
    </location>
</feature>
<evidence type="ECO:0000313" key="2">
    <source>
        <dbReference type="EMBL" id="EMC94458.1"/>
    </source>
</evidence>
<dbReference type="EMBL" id="KB445558">
    <property type="protein sequence ID" value="EMC94458.1"/>
    <property type="molecule type" value="Genomic_DNA"/>
</dbReference>
<dbReference type="Proteomes" id="UP000011761">
    <property type="component" value="Unassembled WGS sequence"/>
</dbReference>
<organism evidence="2 3">
    <name type="scientific">Baudoinia panamericana (strain UAMH 10762)</name>
    <name type="common">Angels' share fungus</name>
    <name type="synonym">Baudoinia compniacensis (strain UAMH 10762)</name>
    <dbReference type="NCBI Taxonomy" id="717646"/>
    <lineage>
        <taxon>Eukaryota</taxon>
        <taxon>Fungi</taxon>
        <taxon>Dikarya</taxon>
        <taxon>Ascomycota</taxon>
        <taxon>Pezizomycotina</taxon>
        <taxon>Dothideomycetes</taxon>
        <taxon>Dothideomycetidae</taxon>
        <taxon>Mycosphaerellales</taxon>
        <taxon>Teratosphaeriaceae</taxon>
        <taxon>Baudoinia</taxon>
    </lineage>
</organism>
<dbReference type="OMA" id="CGEWRER"/>
<dbReference type="eggNOG" id="ENOG502S5IN">
    <property type="taxonomic scope" value="Eukaryota"/>
</dbReference>
<protein>
    <submittedName>
        <fullName evidence="2">Uncharacterized protein</fullName>
    </submittedName>
</protein>
<name>M2MSH3_BAUPA</name>
<dbReference type="HOGENOM" id="CLU_047851_1_0_1"/>
<dbReference type="AlphaFoldDB" id="M2MSH3"/>
<gene>
    <name evidence="2" type="ORF">BAUCODRAFT_35678</name>
</gene>
<dbReference type="RefSeq" id="XP_007678013.1">
    <property type="nucleotide sequence ID" value="XM_007679823.1"/>
</dbReference>
<feature type="compositionally biased region" description="Basic and acidic residues" evidence="1">
    <location>
        <begin position="156"/>
        <end position="171"/>
    </location>
</feature>
<dbReference type="GeneID" id="19112767"/>
<evidence type="ECO:0000313" key="3">
    <source>
        <dbReference type="Proteomes" id="UP000011761"/>
    </source>
</evidence>
<feature type="region of interest" description="Disordered" evidence="1">
    <location>
        <begin position="58"/>
        <end position="201"/>
    </location>
</feature>
<feature type="compositionally biased region" description="Polar residues" evidence="1">
    <location>
        <begin position="63"/>
        <end position="78"/>
    </location>
</feature>
<keyword evidence="3" id="KW-1185">Reference proteome</keyword>